<dbReference type="PROSITE" id="PS50164">
    <property type="entry name" value="GIY_YIG"/>
    <property type="match status" value="1"/>
</dbReference>
<keyword evidence="4" id="KW-0255">Endonuclease</keyword>
<dbReference type="SMART" id="SM00496">
    <property type="entry name" value="IENR2"/>
    <property type="match status" value="4"/>
</dbReference>
<keyword evidence="4" id="KW-0540">Nuclease</keyword>
<feature type="compositionally biased region" description="Basic and acidic residues" evidence="2">
    <location>
        <begin position="182"/>
        <end position="196"/>
    </location>
</feature>
<comment type="caution">
    <text evidence="4">The sequence shown here is derived from an EMBL/GenBank/DDBJ whole genome shotgun (WGS) entry which is preliminary data.</text>
</comment>
<comment type="similarity">
    <text evidence="1">To endonucleases of group I introns of fungi and phage.</text>
</comment>
<dbReference type="InterPro" id="IPR006350">
    <property type="entry name" value="Intron_endoG1"/>
</dbReference>
<feature type="region of interest" description="Disordered" evidence="2">
    <location>
        <begin position="156"/>
        <end position="196"/>
    </location>
</feature>
<name>S0FSM4_RUMCE</name>
<dbReference type="STRING" id="1195236.CTER_1910"/>
<evidence type="ECO:0000256" key="1">
    <source>
        <dbReference type="ARBA" id="ARBA00010045"/>
    </source>
</evidence>
<gene>
    <name evidence="4" type="ORF">CTER_1910</name>
</gene>
<dbReference type="InterPro" id="IPR054307">
    <property type="entry name" value="I-HmuI_NUMOD-like"/>
</dbReference>
<dbReference type="RefSeq" id="WP_004625433.1">
    <property type="nucleotide sequence ID" value="NZ_AORV01000030.1"/>
</dbReference>
<dbReference type="InterPro" id="IPR003611">
    <property type="entry name" value="NUMOD3"/>
</dbReference>
<dbReference type="CDD" id="cd10443">
    <property type="entry name" value="GIY-YIG_HE_Tlr8p_PBC-V_like"/>
    <property type="match status" value="1"/>
</dbReference>
<evidence type="ECO:0000313" key="5">
    <source>
        <dbReference type="Proteomes" id="UP000014155"/>
    </source>
</evidence>
<dbReference type="Pfam" id="PF01541">
    <property type="entry name" value="GIY-YIG"/>
    <property type="match status" value="1"/>
</dbReference>
<dbReference type="Gene3D" id="3.40.1440.10">
    <property type="entry name" value="GIY-YIG endonuclease"/>
    <property type="match status" value="1"/>
</dbReference>
<proteinExistence type="predicted"/>
<reference evidence="4 5" key="1">
    <citation type="journal article" date="2013" name="Genome Announc.">
        <title>Draft Genome Sequence of the Cellulolytic, Mesophilic, Anaerobic Bacterium Clostridium termitidis Strain CT1112 (DSM 5398).</title>
        <authorList>
            <person name="Lal S."/>
            <person name="Ramachandran U."/>
            <person name="Zhang X."/>
            <person name="Munir R."/>
            <person name="Sparling R."/>
            <person name="Levin D.B."/>
        </authorList>
    </citation>
    <scope>NUCLEOTIDE SEQUENCE [LARGE SCALE GENOMIC DNA]</scope>
    <source>
        <strain evidence="4 5">CT1112</strain>
    </source>
</reference>
<keyword evidence="5" id="KW-1185">Reference proteome</keyword>
<dbReference type="NCBIfam" id="TIGR01453">
    <property type="entry name" value="grpIintron_endo"/>
    <property type="match status" value="1"/>
</dbReference>
<dbReference type="SUPFAM" id="SSF64496">
    <property type="entry name" value="DNA-binding domain of intron-encoded endonucleases"/>
    <property type="match status" value="2"/>
</dbReference>
<dbReference type="GO" id="GO:0004519">
    <property type="term" value="F:endonuclease activity"/>
    <property type="evidence" value="ECO:0007669"/>
    <property type="project" value="UniProtKB-KW"/>
</dbReference>
<evidence type="ECO:0000313" key="4">
    <source>
        <dbReference type="EMBL" id="EMS72179.1"/>
    </source>
</evidence>
<accession>S0FSM4</accession>
<dbReference type="Pfam" id="PF07460">
    <property type="entry name" value="NUMOD3"/>
    <property type="match status" value="2"/>
</dbReference>
<protein>
    <submittedName>
        <fullName evidence="4">Group I intron endonuclease</fullName>
    </submittedName>
</protein>
<dbReference type="Proteomes" id="UP000014155">
    <property type="component" value="Unassembled WGS sequence"/>
</dbReference>
<feature type="domain" description="GIY-YIG" evidence="3">
    <location>
        <begin position="5"/>
        <end position="93"/>
    </location>
</feature>
<dbReference type="GO" id="GO:0003677">
    <property type="term" value="F:DNA binding"/>
    <property type="evidence" value="ECO:0007669"/>
    <property type="project" value="InterPro"/>
</dbReference>
<dbReference type="AlphaFoldDB" id="S0FSM4"/>
<keyword evidence="4" id="KW-0378">Hydrolase</keyword>
<organism evidence="4 5">
    <name type="scientific">Ruminiclostridium cellobioparum subsp. termitidis CT1112</name>
    <dbReference type="NCBI Taxonomy" id="1195236"/>
    <lineage>
        <taxon>Bacteria</taxon>
        <taxon>Bacillati</taxon>
        <taxon>Bacillota</taxon>
        <taxon>Clostridia</taxon>
        <taxon>Eubacteriales</taxon>
        <taxon>Oscillospiraceae</taxon>
        <taxon>Ruminiclostridium</taxon>
    </lineage>
</organism>
<dbReference type="eggNOG" id="ENOG50338R3">
    <property type="taxonomic scope" value="Bacteria"/>
</dbReference>
<dbReference type="InterPro" id="IPR000305">
    <property type="entry name" value="GIY-YIG_endonuc"/>
</dbReference>
<evidence type="ECO:0000259" key="3">
    <source>
        <dbReference type="PROSITE" id="PS50164"/>
    </source>
</evidence>
<dbReference type="Pfam" id="PF22083">
    <property type="entry name" value="I-HmuI_NUMOD-like"/>
    <property type="match status" value="1"/>
</dbReference>
<dbReference type="PATRIC" id="fig|1195236.3.peg.2228"/>
<evidence type="ECO:0000256" key="2">
    <source>
        <dbReference type="SAM" id="MobiDB-lite"/>
    </source>
</evidence>
<dbReference type="EMBL" id="AORV01000030">
    <property type="protein sequence ID" value="EMS72179.1"/>
    <property type="molecule type" value="Genomic_DNA"/>
</dbReference>
<dbReference type="InterPro" id="IPR036388">
    <property type="entry name" value="WH-like_DNA-bd_sf"/>
</dbReference>
<dbReference type="InterPro" id="IPR035901">
    <property type="entry name" value="GIY-YIG_endonuc_sf"/>
</dbReference>
<sequence>MSESNGYTVYMHTCKINNKYYIGITQQQVEKRWGVEGCGYKTQLLFYRAIKKYGWNEGFNHEIIAINLSKQDACNLEIQLISHYKSNNPKFGYNIAYGGNINIPTELTKMKISKAHMGRKMSQEYCKSVSERVKGEKHPLYGKHHSEETKNKLRQAISGHKHSDETRAKMSKQRKGRIITNETRKKLSESNKGRTRKDLAIINMSRKGSNNPNAKPIICVETGVIYETIEAAATTLNLDHGSISKCCSGIRKTCAGFHWKFY</sequence>
<dbReference type="Gene3D" id="1.10.10.10">
    <property type="entry name" value="Winged helix-like DNA-binding domain superfamily/Winged helix DNA-binding domain"/>
    <property type="match status" value="1"/>
</dbReference>
<dbReference type="SUPFAM" id="SSF82771">
    <property type="entry name" value="GIY-YIG endonuclease"/>
    <property type="match status" value="1"/>
</dbReference>